<evidence type="ECO:0000313" key="1">
    <source>
        <dbReference type="EMBL" id="EEW93370.2"/>
    </source>
</evidence>
<name>D0BJW7_9LACT</name>
<protein>
    <recommendedName>
        <fullName evidence="3">Post-transcriptional regulator</fullName>
    </recommendedName>
</protein>
<dbReference type="eggNOG" id="ENOG5033NGC">
    <property type="taxonomic scope" value="Bacteria"/>
</dbReference>
<dbReference type="OrthoDB" id="1646015at2"/>
<dbReference type="Pfam" id="PF13797">
    <property type="entry name" value="Post_transc_reg"/>
    <property type="match status" value="1"/>
</dbReference>
<dbReference type="HOGENOM" id="CLU_161841_2_1_9"/>
<proteinExistence type="predicted"/>
<evidence type="ECO:0008006" key="3">
    <source>
        <dbReference type="Google" id="ProtNLM"/>
    </source>
</evidence>
<dbReference type="AlphaFoldDB" id="D0BJW7"/>
<dbReference type="InterPro" id="IPR025716">
    <property type="entry name" value="Post-transcriptional_regulator"/>
</dbReference>
<keyword evidence="2" id="KW-1185">Reference proteome</keyword>
<gene>
    <name evidence="1" type="ORF">HMPREF0446_00252</name>
</gene>
<reference evidence="1" key="2">
    <citation type="submission" date="2011-10" db="EMBL/GenBank/DDBJ databases">
        <title>The Genome Sequence of Granulicatella elegans ATCC 700633.</title>
        <authorList>
            <consortium name="The Broad Institute Genome Sequencing Platform"/>
            <consortium name="The Broad Institute Genome Sequencing Center for Infectious Disease"/>
            <person name="Earl A."/>
            <person name="Ward D."/>
            <person name="Feldgarden M."/>
            <person name="Gevers D."/>
            <person name="Sibley C.D."/>
            <person name="Field T.R."/>
            <person name="Grinwis M."/>
            <person name="Eshaghurshan C.S."/>
            <person name="Surette M.G."/>
            <person name="Young S.K."/>
            <person name="Zeng Q."/>
            <person name="Gargeya S."/>
            <person name="Fitzgerald M."/>
            <person name="Haas B."/>
            <person name="Abouelleil A."/>
            <person name="Alvarado L."/>
            <person name="Arachchi H.M."/>
            <person name="Berlin A."/>
            <person name="Brown A."/>
            <person name="Chapman S.B."/>
            <person name="Chen Z."/>
            <person name="Dunbar C."/>
            <person name="Freedman E."/>
            <person name="Gearin G."/>
            <person name="Goldberg J."/>
            <person name="Griggs A."/>
            <person name="Gujja S."/>
            <person name="Heiman D."/>
            <person name="Howarth C."/>
            <person name="Larson L."/>
            <person name="Lui A."/>
            <person name="MacDonald P.J.P."/>
            <person name="Montmayeur A."/>
            <person name="Murphy C."/>
            <person name="Neiman D."/>
            <person name="Pearson M."/>
            <person name="Priest M."/>
            <person name="Roberts A."/>
            <person name="Saif S."/>
            <person name="Shea T."/>
            <person name="Shenoy N."/>
            <person name="Sisk P."/>
            <person name="Stolte C."/>
            <person name="Sykes S."/>
            <person name="Wortman J."/>
            <person name="Nusbaum C."/>
            <person name="Birren B."/>
        </authorList>
    </citation>
    <scope>NUCLEOTIDE SEQUENCE [LARGE SCALE GENOMIC DNA]</scope>
    <source>
        <strain evidence="1">ATCC 700633</strain>
    </source>
</reference>
<comment type="caution">
    <text evidence="1">The sequence shown here is derived from an EMBL/GenBank/DDBJ whole genome shotgun (WGS) entry which is preliminary data.</text>
</comment>
<dbReference type="EMBL" id="ACRF02000014">
    <property type="protein sequence ID" value="EEW93370.2"/>
    <property type="molecule type" value="Genomic_DNA"/>
</dbReference>
<organism evidence="1 2">
    <name type="scientific">Granulicatella elegans ATCC 700633</name>
    <dbReference type="NCBI Taxonomy" id="626369"/>
    <lineage>
        <taxon>Bacteria</taxon>
        <taxon>Bacillati</taxon>
        <taxon>Bacillota</taxon>
        <taxon>Bacilli</taxon>
        <taxon>Lactobacillales</taxon>
        <taxon>Carnobacteriaceae</taxon>
        <taxon>Granulicatella</taxon>
    </lineage>
</organism>
<sequence>MDKQEEFLEQFRPWLGYKTIEFITQGYESISSYDIASYFVTYRWKKSKPDNLFEQIYQLNQLTINDYFDYESIMAQTSTEMTLDSIDLSALLD</sequence>
<reference evidence="1" key="1">
    <citation type="submission" date="2009-09" db="EMBL/GenBank/DDBJ databases">
        <authorList>
            <consortium name="The Broad Institute Genome Sequencing Platform"/>
            <person name="Ward D."/>
            <person name="Feldgarden M."/>
            <person name="Earl A."/>
            <person name="Young S.K."/>
            <person name="Zeng Q."/>
            <person name="Koehrsen M."/>
            <person name="Alvarado L."/>
            <person name="Berlin A."/>
            <person name="Bochicchio J."/>
            <person name="Borenstein D."/>
            <person name="Chapman S.B."/>
            <person name="Chen Z."/>
            <person name="Engels R."/>
            <person name="Freedman E."/>
            <person name="Gellesch M."/>
            <person name="Goldberg J."/>
            <person name="Griggs A."/>
            <person name="Gujja S."/>
            <person name="Heilman E."/>
            <person name="Heiman D."/>
            <person name="Hepburn T."/>
            <person name="Howarth C."/>
            <person name="Jen D."/>
            <person name="Larson L."/>
            <person name="Lewis B."/>
            <person name="Mehta T."/>
            <person name="Park D."/>
            <person name="Pearson M."/>
            <person name="Roberts A."/>
            <person name="Saif S."/>
            <person name="Shea T."/>
            <person name="Shenoy N."/>
            <person name="Sisk P."/>
            <person name="Stolte C."/>
            <person name="Sykes S."/>
            <person name="Thomson T."/>
            <person name="Walk T."/>
            <person name="White J."/>
            <person name="Yandava C."/>
            <person name="Sibley C.D."/>
            <person name="Field T.R."/>
            <person name="Grinwis M."/>
            <person name="Eshaghurshan C.S."/>
            <person name="Surette M.G."/>
            <person name="Haas B."/>
            <person name="Nusbaum C."/>
            <person name="Birren B."/>
        </authorList>
    </citation>
    <scope>NUCLEOTIDE SEQUENCE [LARGE SCALE GENOMIC DNA]</scope>
    <source>
        <strain evidence="1">ATCC 700633</strain>
    </source>
</reference>
<dbReference type="Proteomes" id="UP000002939">
    <property type="component" value="Unassembled WGS sequence"/>
</dbReference>
<accession>D0BJW7</accession>
<evidence type="ECO:0000313" key="2">
    <source>
        <dbReference type="Proteomes" id="UP000002939"/>
    </source>
</evidence>
<dbReference type="STRING" id="626369.HMPREF0446_00252"/>